<protein>
    <submittedName>
        <fullName evidence="1">Uncharacterized protein</fullName>
    </submittedName>
</protein>
<evidence type="ECO:0000313" key="2">
    <source>
        <dbReference type="Proteomes" id="UP001234495"/>
    </source>
</evidence>
<organism evidence="1 2">
    <name type="scientific">Metabacillus malikii</name>
    <dbReference type="NCBI Taxonomy" id="1504265"/>
    <lineage>
        <taxon>Bacteria</taxon>
        <taxon>Bacillati</taxon>
        <taxon>Bacillota</taxon>
        <taxon>Bacilli</taxon>
        <taxon>Bacillales</taxon>
        <taxon>Bacillaceae</taxon>
        <taxon>Metabacillus</taxon>
    </lineage>
</organism>
<keyword evidence="2" id="KW-1185">Reference proteome</keyword>
<sequence>MEIQIMQAENREQDWVNVKGEYEQFHIYGDNDDYVEDTLILMKKAATHCLQYPFYLHFEGYGDEIDYVLSRSDTYNISHQLSGRKVLTMSDGKTYHAPVPSYTVQIAYEETLHKAFSDWFYLAHENHMWLMTQHSPLIYENGFAVVDISQEQTILLADHDAQSLSLVTNHPEYKGKEALRAIFD</sequence>
<dbReference type="EMBL" id="JAUSUD010000023">
    <property type="protein sequence ID" value="MDQ0232687.1"/>
    <property type="molecule type" value="Genomic_DNA"/>
</dbReference>
<evidence type="ECO:0000313" key="1">
    <source>
        <dbReference type="EMBL" id="MDQ0232687.1"/>
    </source>
</evidence>
<reference evidence="1 2" key="1">
    <citation type="submission" date="2023-07" db="EMBL/GenBank/DDBJ databases">
        <title>Genomic Encyclopedia of Type Strains, Phase IV (KMG-IV): sequencing the most valuable type-strain genomes for metagenomic binning, comparative biology and taxonomic classification.</title>
        <authorList>
            <person name="Goeker M."/>
        </authorList>
    </citation>
    <scope>NUCLEOTIDE SEQUENCE [LARGE SCALE GENOMIC DNA]</scope>
    <source>
        <strain evidence="1 2">DSM 29005</strain>
    </source>
</reference>
<dbReference type="Proteomes" id="UP001234495">
    <property type="component" value="Unassembled WGS sequence"/>
</dbReference>
<comment type="caution">
    <text evidence="1">The sequence shown here is derived from an EMBL/GenBank/DDBJ whole genome shotgun (WGS) entry which is preliminary data.</text>
</comment>
<accession>A0ABT9ZLL5</accession>
<dbReference type="RefSeq" id="WP_307344919.1">
    <property type="nucleotide sequence ID" value="NZ_JAUSUD010000023.1"/>
</dbReference>
<proteinExistence type="predicted"/>
<gene>
    <name evidence="1" type="ORF">J2S19_004009</name>
</gene>
<name>A0ABT9ZLL5_9BACI</name>